<accession>A0A085WK13</accession>
<dbReference type="GO" id="GO:0005829">
    <property type="term" value="C:cytosol"/>
    <property type="evidence" value="ECO:0007669"/>
    <property type="project" value="UniProtKB-ARBA"/>
</dbReference>
<sequence length="361" mass="39395">MALNAYLTLGHSGLRVSPFCLGAMTFGEDLGWGSSVETSNAIMDRFIERGGNFIDTANIYTLGHSEKIIGDHLGKNPSKRHRVVIATKFFGNLFPADPNGGGAGRKSLMAACDESLRRLQTDYIDLYWMHCLDRHTPIEETMRALDDLVRAGKVRYIGFSDTPAWKVAQAQLLAQFKGWSPLIALQIEYSLIERTVEGELIPMARELGLGVTPWSPLKSGVLSGKYTRENAGKVKADRGQWVDGNLGEKAYSIIDVLQKVAKEQESTVARVALAWVQSRPGVSSTIIGARTLEQLDNNLGALELKLTPQQVAALDEVSKPALNFPAGFLQGTPTFMHGGLSVNGISAPAFPLAPKTDKDRW</sequence>
<dbReference type="PATRIC" id="fig|394096.3.peg.3304"/>
<proteinExistence type="predicted"/>
<dbReference type="Pfam" id="PF00248">
    <property type="entry name" value="Aldo_ket_red"/>
    <property type="match status" value="1"/>
</dbReference>
<keyword evidence="1" id="KW-0560">Oxidoreductase</keyword>
<evidence type="ECO:0000256" key="1">
    <source>
        <dbReference type="ARBA" id="ARBA00023002"/>
    </source>
</evidence>
<dbReference type="PANTHER" id="PTHR43364:SF4">
    <property type="entry name" value="NAD(P)-LINKED OXIDOREDUCTASE SUPERFAMILY PROTEIN"/>
    <property type="match status" value="1"/>
</dbReference>
<dbReference type="GO" id="GO:0016491">
    <property type="term" value="F:oxidoreductase activity"/>
    <property type="evidence" value="ECO:0007669"/>
    <property type="project" value="UniProtKB-KW"/>
</dbReference>
<dbReference type="PANTHER" id="PTHR43364">
    <property type="entry name" value="NADH-SPECIFIC METHYLGLYOXAL REDUCTASE-RELATED"/>
    <property type="match status" value="1"/>
</dbReference>
<dbReference type="RefSeq" id="WP_044188443.1">
    <property type="nucleotide sequence ID" value="NZ_JMCB01000006.1"/>
</dbReference>
<dbReference type="InterPro" id="IPR050523">
    <property type="entry name" value="AKR_Detox_Biosynth"/>
</dbReference>
<dbReference type="OrthoDB" id="5523216at2"/>
<dbReference type="STRING" id="394096.DB31_7263"/>
<dbReference type="EMBL" id="JMCB01000006">
    <property type="protein sequence ID" value="KFE68026.1"/>
    <property type="molecule type" value="Genomic_DNA"/>
</dbReference>
<dbReference type="Gene3D" id="3.20.20.100">
    <property type="entry name" value="NADP-dependent oxidoreductase domain"/>
    <property type="match status" value="1"/>
</dbReference>
<evidence type="ECO:0000313" key="4">
    <source>
        <dbReference type="Proteomes" id="UP000028725"/>
    </source>
</evidence>
<gene>
    <name evidence="3" type="ORF">DB31_7263</name>
</gene>
<dbReference type="AlphaFoldDB" id="A0A085WK13"/>
<reference evidence="3 4" key="1">
    <citation type="submission" date="2014-04" db="EMBL/GenBank/DDBJ databases">
        <title>Genome assembly of Hyalangium minutum DSM 14724.</title>
        <authorList>
            <person name="Sharma G."/>
            <person name="Subramanian S."/>
        </authorList>
    </citation>
    <scope>NUCLEOTIDE SEQUENCE [LARGE SCALE GENOMIC DNA]</scope>
    <source>
        <strain evidence="3 4">DSM 14724</strain>
    </source>
</reference>
<dbReference type="CDD" id="cd19080">
    <property type="entry name" value="AKR_AKR9A_9B"/>
    <property type="match status" value="1"/>
</dbReference>
<dbReference type="InterPro" id="IPR036812">
    <property type="entry name" value="NAD(P)_OxRdtase_dom_sf"/>
</dbReference>
<dbReference type="Proteomes" id="UP000028725">
    <property type="component" value="Unassembled WGS sequence"/>
</dbReference>
<feature type="domain" description="NADP-dependent oxidoreductase" evidence="2">
    <location>
        <begin position="20"/>
        <end position="318"/>
    </location>
</feature>
<evidence type="ECO:0000313" key="3">
    <source>
        <dbReference type="EMBL" id="KFE68026.1"/>
    </source>
</evidence>
<dbReference type="InterPro" id="IPR023210">
    <property type="entry name" value="NADP_OxRdtase_dom"/>
</dbReference>
<name>A0A085WK13_9BACT</name>
<comment type="caution">
    <text evidence="3">The sequence shown here is derived from an EMBL/GenBank/DDBJ whole genome shotgun (WGS) entry which is preliminary data.</text>
</comment>
<organism evidence="3 4">
    <name type="scientific">Hyalangium minutum</name>
    <dbReference type="NCBI Taxonomy" id="394096"/>
    <lineage>
        <taxon>Bacteria</taxon>
        <taxon>Pseudomonadati</taxon>
        <taxon>Myxococcota</taxon>
        <taxon>Myxococcia</taxon>
        <taxon>Myxococcales</taxon>
        <taxon>Cystobacterineae</taxon>
        <taxon>Archangiaceae</taxon>
        <taxon>Hyalangium</taxon>
    </lineage>
</organism>
<dbReference type="SUPFAM" id="SSF51430">
    <property type="entry name" value="NAD(P)-linked oxidoreductase"/>
    <property type="match status" value="1"/>
</dbReference>
<evidence type="ECO:0000259" key="2">
    <source>
        <dbReference type="Pfam" id="PF00248"/>
    </source>
</evidence>
<protein>
    <submittedName>
        <fullName evidence="3">Aldo/keto reductase</fullName>
    </submittedName>
</protein>
<keyword evidence="4" id="KW-1185">Reference proteome</keyword>
<dbReference type="FunFam" id="3.20.20.100:FF:000004">
    <property type="entry name" value="Oxidoreductase, aldo/keto reductase"/>
    <property type="match status" value="1"/>
</dbReference>